<name>A0ABV9WFB5_9ACTN</name>
<dbReference type="Proteomes" id="UP001595912">
    <property type="component" value="Unassembled WGS sequence"/>
</dbReference>
<dbReference type="InterPro" id="IPR000182">
    <property type="entry name" value="GNAT_dom"/>
</dbReference>
<sequence>MFGKAAAPALRCGFGGFHAASSARLELSVPRRQELIDVWAQLTDAEASFRLGWGPAGPVVERDNTDPMVIADEGAEFVARDPLTGGVVASIGFGRGNDGFMEVGGLVHPTFRRLGFGRETLELVCAFAHQHFGIVELRAKCEPDNEASRRWLTSSGFLPVDGTVAHTLPDGRKIAAVLWRRLDPTAQRRCKRPFTPIG</sequence>
<dbReference type="PROSITE" id="PS51186">
    <property type="entry name" value="GNAT"/>
    <property type="match status" value="1"/>
</dbReference>
<keyword evidence="2" id="KW-0808">Transferase</keyword>
<evidence type="ECO:0000313" key="2">
    <source>
        <dbReference type="EMBL" id="MFC5006456.1"/>
    </source>
</evidence>
<organism evidence="2 3">
    <name type="scientific">Dactylosporangium cerinum</name>
    <dbReference type="NCBI Taxonomy" id="1434730"/>
    <lineage>
        <taxon>Bacteria</taxon>
        <taxon>Bacillati</taxon>
        <taxon>Actinomycetota</taxon>
        <taxon>Actinomycetes</taxon>
        <taxon>Micromonosporales</taxon>
        <taxon>Micromonosporaceae</taxon>
        <taxon>Dactylosporangium</taxon>
    </lineage>
</organism>
<reference evidence="3" key="1">
    <citation type="journal article" date="2019" name="Int. J. Syst. Evol. Microbiol.">
        <title>The Global Catalogue of Microorganisms (GCM) 10K type strain sequencing project: providing services to taxonomists for standard genome sequencing and annotation.</title>
        <authorList>
            <consortium name="The Broad Institute Genomics Platform"/>
            <consortium name="The Broad Institute Genome Sequencing Center for Infectious Disease"/>
            <person name="Wu L."/>
            <person name="Ma J."/>
        </authorList>
    </citation>
    <scope>NUCLEOTIDE SEQUENCE [LARGE SCALE GENOMIC DNA]</scope>
    <source>
        <strain evidence="3">CGMCC 4.7152</strain>
    </source>
</reference>
<dbReference type="Gene3D" id="3.40.630.30">
    <property type="match status" value="1"/>
</dbReference>
<evidence type="ECO:0000259" key="1">
    <source>
        <dbReference type="PROSITE" id="PS51186"/>
    </source>
</evidence>
<dbReference type="RefSeq" id="WP_380127078.1">
    <property type="nucleotide sequence ID" value="NZ_JBHSIU010000105.1"/>
</dbReference>
<comment type="caution">
    <text evidence="2">The sequence shown here is derived from an EMBL/GenBank/DDBJ whole genome shotgun (WGS) entry which is preliminary data.</text>
</comment>
<accession>A0ABV9WFB5</accession>
<dbReference type="Pfam" id="PF13302">
    <property type="entry name" value="Acetyltransf_3"/>
    <property type="match status" value="1"/>
</dbReference>
<dbReference type="EMBL" id="JBHSIU010000105">
    <property type="protein sequence ID" value="MFC5006456.1"/>
    <property type="molecule type" value="Genomic_DNA"/>
</dbReference>
<dbReference type="SUPFAM" id="SSF55729">
    <property type="entry name" value="Acyl-CoA N-acyltransferases (Nat)"/>
    <property type="match status" value="1"/>
</dbReference>
<proteinExistence type="predicted"/>
<dbReference type="GO" id="GO:0016746">
    <property type="term" value="F:acyltransferase activity"/>
    <property type="evidence" value="ECO:0007669"/>
    <property type="project" value="UniProtKB-KW"/>
</dbReference>
<dbReference type="InterPro" id="IPR016181">
    <property type="entry name" value="Acyl_CoA_acyltransferase"/>
</dbReference>
<keyword evidence="2" id="KW-0012">Acyltransferase</keyword>
<protein>
    <submittedName>
        <fullName evidence="2">GNAT family N-acetyltransferase</fullName>
        <ecNumber evidence="2">2.3.-.-</ecNumber>
    </submittedName>
</protein>
<feature type="domain" description="N-acetyltransferase" evidence="1">
    <location>
        <begin position="25"/>
        <end position="184"/>
    </location>
</feature>
<keyword evidence="3" id="KW-1185">Reference proteome</keyword>
<gene>
    <name evidence="2" type="ORF">ACFPIJ_52640</name>
</gene>
<evidence type="ECO:0000313" key="3">
    <source>
        <dbReference type="Proteomes" id="UP001595912"/>
    </source>
</evidence>
<dbReference type="EC" id="2.3.-.-" evidence="2"/>